<dbReference type="InParanoid" id="A0A5R8QHH6"/>
<proteinExistence type="predicted"/>
<dbReference type="InterPro" id="IPR024453">
    <property type="entry name" value="Peptidase_C92"/>
</dbReference>
<name>A0A5R8QHH6_9FIRM</name>
<accession>A0A5R8QHH6</accession>
<reference evidence="1 2" key="1">
    <citation type="submission" date="2019-05" db="EMBL/GenBank/DDBJ databases">
        <title>Culicoidintestinum kansasii gen. nov., sp. nov. from the gastrointestinal tract of the biting midge, Culicoides sonorensis.</title>
        <authorList>
            <person name="Neupane S."/>
            <person name="Ghosh A."/>
            <person name="Gunther S."/>
            <person name="Martin K."/>
            <person name="Zurek L."/>
        </authorList>
    </citation>
    <scope>NUCLEOTIDE SEQUENCE [LARGE SCALE GENOMIC DNA]</scope>
    <source>
        <strain evidence="1 2">CS-1</strain>
    </source>
</reference>
<evidence type="ECO:0000313" key="2">
    <source>
        <dbReference type="Proteomes" id="UP000306912"/>
    </source>
</evidence>
<sequence>MCMWLRQDEIRVGDVIFGFFGDELQDEAIADIQLGFDDERMNHCALVVSNTEVIEAVLSGVRRLSIDRFLRRHRRRGRILVARPGRADLIAGSIAVAETFIGFAYNHKFVASPGELYCSELIVEAFEQAAGGEALFKQYDLMFAPEGEPVPEYWVEYYRKFDMNVPSGQGTHPASLSYDDFFTERYWYLEEAK</sequence>
<organism evidence="1 2">
    <name type="scientific">Culicoidibacter larvae</name>
    <dbReference type="NCBI Taxonomy" id="2579976"/>
    <lineage>
        <taxon>Bacteria</taxon>
        <taxon>Bacillati</taxon>
        <taxon>Bacillota</taxon>
        <taxon>Culicoidibacteria</taxon>
        <taxon>Culicoidibacterales</taxon>
        <taxon>Culicoidibacteraceae</taxon>
        <taxon>Culicoidibacter</taxon>
    </lineage>
</organism>
<protein>
    <submittedName>
        <fullName evidence="1">Uncharacterized protein</fullName>
    </submittedName>
</protein>
<comment type="caution">
    <text evidence="1">The sequence shown here is derived from an EMBL/GenBank/DDBJ whole genome shotgun (WGS) entry which is preliminary data.</text>
</comment>
<evidence type="ECO:0000313" key="1">
    <source>
        <dbReference type="EMBL" id="TLG77491.1"/>
    </source>
</evidence>
<dbReference type="EMBL" id="VBWP01000001">
    <property type="protein sequence ID" value="TLG77491.1"/>
    <property type="molecule type" value="Genomic_DNA"/>
</dbReference>
<dbReference type="Gene3D" id="3.90.1720.10">
    <property type="entry name" value="endopeptidase domain like (from Nostoc punctiforme)"/>
    <property type="match status" value="1"/>
</dbReference>
<dbReference type="OrthoDB" id="195541at2"/>
<dbReference type="AlphaFoldDB" id="A0A5R8QHH6"/>
<dbReference type="SUPFAM" id="SSF54001">
    <property type="entry name" value="Cysteine proteinases"/>
    <property type="match status" value="1"/>
</dbReference>
<gene>
    <name evidence="1" type="ORF">FEZ08_02395</name>
</gene>
<dbReference type="Proteomes" id="UP000306912">
    <property type="component" value="Unassembled WGS sequence"/>
</dbReference>
<keyword evidence="2" id="KW-1185">Reference proteome</keyword>
<dbReference type="Pfam" id="PF05708">
    <property type="entry name" value="Peptidase_C92"/>
    <property type="match status" value="1"/>
</dbReference>
<dbReference type="InterPro" id="IPR038765">
    <property type="entry name" value="Papain-like_cys_pep_sf"/>
</dbReference>